<protein>
    <submittedName>
        <fullName evidence="8">Transposon Ty3-G Gag-Pol polyprotein</fullName>
    </submittedName>
</protein>
<dbReference type="OrthoDB" id="5920491at2759"/>
<keyword evidence="6" id="KW-0695">RNA-directed DNA polymerase</keyword>
<dbReference type="GO" id="GO:0003676">
    <property type="term" value="F:nucleic acid binding"/>
    <property type="evidence" value="ECO:0007669"/>
    <property type="project" value="InterPro"/>
</dbReference>
<dbReference type="PROSITE" id="PS50994">
    <property type="entry name" value="INTEGRASE"/>
    <property type="match status" value="1"/>
</dbReference>
<feature type="domain" description="Integrase catalytic" evidence="7">
    <location>
        <begin position="526"/>
        <end position="700"/>
    </location>
</feature>
<accession>A0A0V0UF98</accession>
<dbReference type="GO" id="GO:0003964">
    <property type="term" value="F:RNA-directed DNA polymerase activity"/>
    <property type="evidence" value="ECO:0007669"/>
    <property type="project" value="UniProtKB-KW"/>
</dbReference>
<dbReference type="InterPro" id="IPR041373">
    <property type="entry name" value="RT_RNaseH"/>
</dbReference>
<keyword evidence="3" id="KW-0540">Nuclease</keyword>
<evidence type="ECO:0000259" key="7">
    <source>
        <dbReference type="PROSITE" id="PS50994"/>
    </source>
</evidence>
<evidence type="ECO:0000256" key="5">
    <source>
        <dbReference type="ARBA" id="ARBA00022801"/>
    </source>
</evidence>
<dbReference type="Gene3D" id="3.30.70.270">
    <property type="match status" value="1"/>
</dbReference>
<dbReference type="CDD" id="cd09274">
    <property type="entry name" value="RNase_HI_RT_Ty3"/>
    <property type="match status" value="1"/>
</dbReference>
<reference evidence="8 9" key="1">
    <citation type="submission" date="2015-01" db="EMBL/GenBank/DDBJ databases">
        <title>Evolution of Trichinella species and genotypes.</title>
        <authorList>
            <person name="Korhonen P.K."/>
            <person name="Edoardo P."/>
            <person name="Giuseppe L.R."/>
            <person name="Gasser R.B."/>
        </authorList>
    </citation>
    <scope>NUCLEOTIDE SEQUENCE [LARGE SCALE GENOMIC DNA]</scope>
    <source>
        <strain evidence="8">ISS417</strain>
    </source>
</reference>
<evidence type="ECO:0000256" key="4">
    <source>
        <dbReference type="ARBA" id="ARBA00022759"/>
    </source>
</evidence>
<dbReference type="EMBL" id="JYDJ01000011">
    <property type="protein sequence ID" value="KRX49904.1"/>
    <property type="molecule type" value="Genomic_DNA"/>
</dbReference>
<keyword evidence="1" id="KW-0808">Transferase</keyword>
<dbReference type="SUPFAM" id="SSF53098">
    <property type="entry name" value="Ribonuclease H-like"/>
    <property type="match status" value="1"/>
</dbReference>
<organism evidence="8 9">
    <name type="scientific">Trichinella murrelli</name>
    <dbReference type="NCBI Taxonomy" id="144512"/>
    <lineage>
        <taxon>Eukaryota</taxon>
        <taxon>Metazoa</taxon>
        <taxon>Ecdysozoa</taxon>
        <taxon>Nematoda</taxon>
        <taxon>Enoplea</taxon>
        <taxon>Dorylaimia</taxon>
        <taxon>Trichinellida</taxon>
        <taxon>Trichinellidae</taxon>
        <taxon>Trichinella</taxon>
    </lineage>
</organism>
<dbReference type="Pfam" id="PF00665">
    <property type="entry name" value="rve"/>
    <property type="match status" value="1"/>
</dbReference>
<dbReference type="GO" id="GO:0015074">
    <property type="term" value="P:DNA integration"/>
    <property type="evidence" value="ECO:0007669"/>
    <property type="project" value="InterPro"/>
</dbReference>
<sequence>MGQGRFPSVPAKVGFYALAPLQPVPGCKLFGNTTVQHPVQQSHCRAPLRMKNANSRSQILVAMEQILPKEQETGRKYQPTLTAILEQFSDVLGTRIAYHQRAQVETLLNGMMPRDVIEPSCSPWASPIVLVNKKHGSSRFCDDYRQLKNARNGSQSSIWPTDNGRWKWKRGTDKRLPSPPHIACTSLSRTAEEHTARLQEVHDRLRKAGMKVKPEKCQLMKRKVAYSGHIISEKGIATVPSKTRAVAFDALKHQLTSAPILAYLDFRSRFLVDVNASGDGLGAVLRQKDDSKERVVAYASRSLTKPESRCCVTLREMLGLMLALHEFRPYLYGQRFLVRTDHSCRRWLRNLKEPEGHAARWLESLAELDFEVEHRPGRLHGNAAALSRTSCAQCGRPMKSSMCALRATPSGSAVVAQTLWDQLLAAQQADPEIQLLRLWVTSGPWPTQCPHEYSRDVKMIWHEGLIWIVQEDLICRHRDVLTAEEGVTQVLITRALISEIMRSLHSRRYAGHLECGEKRPSKNSRALMQPMTVGYSLHRLGMDILGPLEKTPSGNRYVLFLTDYFTKWTAAFPLTNMEADTVAKVLMEKYIAYFGAPDCLHSEQGRSFEARVVVELCRLFDIKKTRSSPYHPQGNGQAERFNGTLLDMLSILCEENRQQWDEMLSFAMHSSVNKSIGVTTAIAMFGRQLQLPLDIQMGSR</sequence>
<dbReference type="SUPFAM" id="SSF56672">
    <property type="entry name" value="DNA/RNA polymerases"/>
    <property type="match status" value="1"/>
</dbReference>
<dbReference type="Pfam" id="PF17917">
    <property type="entry name" value="RT_RNaseH"/>
    <property type="match status" value="1"/>
</dbReference>
<dbReference type="Gene3D" id="3.10.10.10">
    <property type="entry name" value="HIV Type 1 Reverse Transcriptase, subunit A, domain 1"/>
    <property type="match status" value="1"/>
</dbReference>
<dbReference type="InterPro" id="IPR050951">
    <property type="entry name" value="Retrovirus_Pol_polyprotein"/>
</dbReference>
<evidence type="ECO:0000313" key="8">
    <source>
        <dbReference type="EMBL" id="KRX49904.1"/>
    </source>
</evidence>
<dbReference type="FunFam" id="3.30.420.10:FF:000032">
    <property type="entry name" value="Retrovirus-related Pol polyprotein from transposon 297-like Protein"/>
    <property type="match status" value="1"/>
</dbReference>
<comment type="caution">
    <text evidence="8">The sequence shown here is derived from an EMBL/GenBank/DDBJ whole genome shotgun (WGS) entry which is preliminary data.</text>
</comment>
<dbReference type="InterPro" id="IPR012337">
    <property type="entry name" value="RNaseH-like_sf"/>
</dbReference>
<dbReference type="GO" id="GO:0004519">
    <property type="term" value="F:endonuclease activity"/>
    <property type="evidence" value="ECO:0007669"/>
    <property type="project" value="UniProtKB-KW"/>
</dbReference>
<dbReference type="PANTHER" id="PTHR37984:SF5">
    <property type="entry name" value="PROTEIN NYNRIN-LIKE"/>
    <property type="match status" value="1"/>
</dbReference>
<gene>
    <name evidence="8" type="primary">TY3B-G</name>
    <name evidence="8" type="ORF">T05_3199</name>
</gene>
<name>A0A0V0UF98_9BILA</name>
<dbReference type="GO" id="GO:0016787">
    <property type="term" value="F:hydrolase activity"/>
    <property type="evidence" value="ECO:0007669"/>
    <property type="project" value="UniProtKB-KW"/>
</dbReference>
<dbReference type="InterPro" id="IPR043502">
    <property type="entry name" value="DNA/RNA_pol_sf"/>
</dbReference>
<dbReference type="InterPro" id="IPR043128">
    <property type="entry name" value="Rev_trsase/Diguanyl_cyclase"/>
</dbReference>
<dbReference type="Gene3D" id="3.30.420.10">
    <property type="entry name" value="Ribonuclease H-like superfamily/Ribonuclease H"/>
    <property type="match status" value="1"/>
</dbReference>
<evidence type="ECO:0000256" key="2">
    <source>
        <dbReference type="ARBA" id="ARBA00022695"/>
    </source>
</evidence>
<dbReference type="AlphaFoldDB" id="A0A0V0UF98"/>
<evidence type="ECO:0000256" key="3">
    <source>
        <dbReference type="ARBA" id="ARBA00022722"/>
    </source>
</evidence>
<evidence type="ECO:0000313" key="9">
    <source>
        <dbReference type="Proteomes" id="UP000055048"/>
    </source>
</evidence>
<dbReference type="FunFam" id="3.10.20.370:FF:000001">
    <property type="entry name" value="Retrovirus-related Pol polyprotein from transposon 17.6-like protein"/>
    <property type="match status" value="1"/>
</dbReference>
<dbReference type="InterPro" id="IPR036397">
    <property type="entry name" value="RNaseH_sf"/>
</dbReference>
<evidence type="ECO:0000256" key="1">
    <source>
        <dbReference type="ARBA" id="ARBA00022679"/>
    </source>
</evidence>
<dbReference type="Gene3D" id="3.10.20.370">
    <property type="match status" value="1"/>
</dbReference>
<proteinExistence type="predicted"/>
<dbReference type="Proteomes" id="UP000055048">
    <property type="component" value="Unassembled WGS sequence"/>
</dbReference>
<dbReference type="PANTHER" id="PTHR37984">
    <property type="entry name" value="PROTEIN CBG26694"/>
    <property type="match status" value="1"/>
</dbReference>
<keyword evidence="9" id="KW-1185">Reference proteome</keyword>
<keyword evidence="4" id="KW-0255">Endonuclease</keyword>
<dbReference type="InterPro" id="IPR001584">
    <property type="entry name" value="Integrase_cat-core"/>
</dbReference>
<keyword evidence="5" id="KW-0378">Hydrolase</keyword>
<keyword evidence="2" id="KW-0548">Nucleotidyltransferase</keyword>
<dbReference type="STRING" id="144512.A0A0V0UF98"/>
<dbReference type="GO" id="GO:0042575">
    <property type="term" value="C:DNA polymerase complex"/>
    <property type="evidence" value="ECO:0007669"/>
    <property type="project" value="UniProtKB-ARBA"/>
</dbReference>
<evidence type="ECO:0000256" key="6">
    <source>
        <dbReference type="ARBA" id="ARBA00022918"/>
    </source>
</evidence>